<feature type="non-terminal residue" evidence="1">
    <location>
        <position position="1"/>
    </location>
</feature>
<name>A0A5M3MYE8_CONPW</name>
<sequence>VLGVYHAKVHYGLGKPEHFEFLHVCWFGNDPKWEGEPKWLQLDCIGYVNFKASINISCLPVFGFVDPNNILCACHLILAFFPDMTTELLPPSCTHDAPDSDWLNHYVMW</sequence>
<reference evidence="2" key="1">
    <citation type="journal article" date="2012" name="Science">
        <title>The Paleozoic origin of enzymatic lignin decomposition reconstructed from 31 fungal genomes.</title>
        <authorList>
            <person name="Floudas D."/>
            <person name="Binder M."/>
            <person name="Riley R."/>
            <person name="Barry K."/>
            <person name="Blanchette R.A."/>
            <person name="Henrissat B."/>
            <person name="Martinez A.T."/>
            <person name="Otillar R."/>
            <person name="Spatafora J.W."/>
            <person name="Yadav J.S."/>
            <person name="Aerts A."/>
            <person name="Benoit I."/>
            <person name="Boyd A."/>
            <person name="Carlson A."/>
            <person name="Copeland A."/>
            <person name="Coutinho P.M."/>
            <person name="de Vries R.P."/>
            <person name="Ferreira P."/>
            <person name="Findley K."/>
            <person name="Foster B."/>
            <person name="Gaskell J."/>
            <person name="Glotzer D."/>
            <person name="Gorecki P."/>
            <person name="Heitman J."/>
            <person name="Hesse C."/>
            <person name="Hori C."/>
            <person name="Igarashi K."/>
            <person name="Jurgens J.A."/>
            <person name="Kallen N."/>
            <person name="Kersten P."/>
            <person name="Kohler A."/>
            <person name="Kuees U."/>
            <person name="Kumar T.K.A."/>
            <person name="Kuo A."/>
            <person name="LaButti K."/>
            <person name="Larrondo L.F."/>
            <person name="Lindquist E."/>
            <person name="Ling A."/>
            <person name="Lombard V."/>
            <person name="Lucas S."/>
            <person name="Lundell T."/>
            <person name="Martin R."/>
            <person name="McLaughlin D.J."/>
            <person name="Morgenstern I."/>
            <person name="Morin E."/>
            <person name="Murat C."/>
            <person name="Nagy L.G."/>
            <person name="Nolan M."/>
            <person name="Ohm R.A."/>
            <person name="Patyshakuliyeva A."/>
            <person name="Rokas A."/>
            <person name="Ruiz-Duenas F.J."/>
            <person name="Sabat G."/>
            <person name="Salamov A."/>
            <person name="Samejima M."/>
            <person name="Schmutz J."/>
            <person name="Slot J.C."/>
            <person name="St John F."/>
            <person name="Stenlid J."/>
            <person name="Sun H."/>
            <person name="Sun S."/>
            <person name="Syed K."/>
            <person name="Tsang A."/>
            <person name="Wiebenga A."/>
            <person name="Young D."/>
            <person name="Pisabarro A."/>
            <person name="Eastwood D.C."/>
            <person name="Martin F."/>
            <person name="Cullen D."/>
            <person name="Grigoriev I.V."/>
            <person name="Hibbett D.S."/>
        </authorList>
    </citation>
    <scope>NUCLEOTIDE SEQUENCE [LARGE SCALE GENOMIC DNA]</scope>
    <source>
        <strain evidence="2">RWD-64-598 SS2</strain>
    </source>
</reference>
<dbReference type="RefSeq" id="XP_007765300.1">
    <property type="nucleotide sequence ID" value="XM_007767110.1"/>
</dbReference>
<dbReference type="KEGG" id="cput:CONPUDRAFT_50513"/>
<evidence type="ECO:0000313" key="2">
    <source>
        <dbReference type="Proteomes" id="UP000053558"/>
    </source>
</evidence>
<dbReference type="Proteomes" id="UP000053558">
    <property type="component" value="Unassembled WGS sequence"/>
</dbReference>
<comment type="caution">
    <text evidence="1">The sequence shown here is derived from an EMBL/GenBank/DDBJ whole genome shotgun (WGS) entry which is preliminary data.</text>
</comment>
<gene>
    <name evidence="1" type="ORF">CONPUDRAFT_50513</name>
</gene>
<dbReference type="OMA" id="NILCACH"/>
<proteinExistence type="predicted"/>
<dbReference type="EMBL" id="JH711575">
    <property type="protein sequence ID" value="EIW84162.1"/>
    <property type="molecule type" value="Genomic_DNA"/>
</dbReference>
<organism evidence="1 2">
    <name type="scientific">Coniophora puteana (strain RWD-64-598)</name>
    <name type="common">Brown rot fungus</name>
    <dbReference type="NCBI Taxonomy" id="741705"/>
    <lineage>
        <taxon>Eukaryota</taxon>
        <taxon>Fungi</taxon>
        <taxon>Dikarya</taxon>
        <taxon>Basidiomycota</taxon>
        <taxon>Agaricomycotina</taxon>
        <taxon>Agaricomycetes</taxon>
        <taxon>Agaricomycetidae</taxon>
        <taxon>Boletales</taxon>
        <taxon>Coniophorineae</taxon>
        <taxon>Coniophoraceae</taxon>
        <taxon>Coniophora</taxon>
    </lineage>
</organism>
<accession>A0A5M3MYE8</accession>
<protein>
    <submittedName>
        <fullName evidence="1">Uncharacterized protein</fullName>
    </submittedName>
</protein>
<keyword evidence="2" id="KW-1185">Reference proteome</keyword>
<dbReference type="OrthoDB" id="2656687at2759"/>
<dbReference type="AlphaFoldDB" id="A0A5M3MYE8"/>
<dbReference type="GeneID" id="19207395"/>
<evidence type="ECO:0000313" key="1">
    <source>
        <dbReference type="EMBL" id="EIW84162.1"/>
    </source>
</evidence>